<name>J3MPE7_ORYBR</name>
<evidence type="ECO:0000313" key="2">
    <source>
        <dbReference type="Proteomes" id="UP000006038"/>
    </source>
</evidence>
<accession>J3MPE7</accession>
<reference evidence="1" key="1">
    <citation type="journal article" date="2013" name="Nat. Commun.">
        <title>Whole-genome sequencing of Oryza brachyantha reveals mechanisms underlying Oryza genome evolution.</title>
        <authorList>
            <person name="Chen J."/>
            <person name="Huang Q."/>
            <person name="Gao D."/>
            <person name="Wang J."/>
            <person name="Lang Y."/>
            <person name="Liu T."/>
            <person name="Li B."/>
            <person name="Bai Z."/>
            <person name="Luis Goicoechea J."/>
            <person name="Liang C."/>
            <person name="Chen C."/>
            <person name="Zhang W."/>
            <person name="Sun S."/>
            <person name="Liao Y."/>
            <person name="Zhang X."/>
            <person name="Yang L."/>
            <person name="Song C."/>
            <person name="Wang M."/>
            <person name="Shi J."/>
            <person name="Liu G."/>
            <person name="Liu J."/>
            <person name="Zhou H."/>
            <person name="Zhou W."/>
            <person name="Yu Q."/>
            <person name="An N."/>
            <person name="Chen Y."/>
            <person name="Cai Q."/>
            <person name="Wang B."/>
            <person name="Liu B."/>
            <person name="Min J."/>
            <person name="Huang Y."/>
            <person name="Wu H."/>
            <person name="Li Z."/>
            <person name="Zhang Y."/>
            <person name="Yin Y."/>
            <person name="Song W."/>
            <person name="Jiang J."/>
            <person name="Jackson S.A."/>
            <person name="Wing R.A."/>
            <person name="Wang J."/>
            <person name="Chen M."/>
        </authorList>
    </citation>
    <scope>NUCLEOTIDE SEQUENCE [LARGE SCALE GENOMIC DNA]</scope>
    <source>
        <strain evidence="1">cv. IRGC 101232</strain>
    </source>
</reference>
<keyword evidence="2" id="KW-1185">Reference proteome</keyword>
<dbReference type="HOGENOM" id="CLU_3002673_0_0_1"/>
<evidence type="ECO:0000313" key="1">
    <source>
        <dbReference type="EnsemblPlants" id="OB07G32790.1"/>
    </source>
</evidence>
<dbReference type="Proteomes" id="UP000006038">
    <property type="component" value="Chromosome 7"/>
</dbReference>
<proteinExistence type="predicted"/>
<reference evidence="1" key="2">
    <citation type="submission" date="2013-04" db="UniProtKB">
        <authorList>
            <consortium name="EnsemblPlants"/>
        </authorList>
    </citation>
    <scope>IDENTIFICATION</scope>
</reference>
<sequence>WLFFFFPNCIWSFDFLYFPVELEERDGEGRLLFYGSINTWGKDGKSDINFGLGPATS</sequence>
<dbReference type="EnsemblPlants" id="OB07G32790.1">
    <property type="protein sequence ID" value="OB07G32790.1"/>
    <property type="gene ID" value="OB07G32790"/>
</dbReference>
<dbReference type="Gramene" id="OB07G32790.1">
    <property type="protein sequence ID" value="OB07G32790.1"/>
    <property type="gene ID" value="OB07G32790"/>
</dbReference>
<dbReference type="AlphaFoldDB" id="J3MPE7"/>
<protein>
    <submittedName>
        <fullName evidence="1">Uncharacterized protein</fullName>
    </submittedName>
</protein>
<organism evidence="1">
    <name type="scientific">Oryza brachyantha</name>
    <name type="common">malo sina</name>
    <dbReference type="NCBI Taxonomy" id="4533"/>
    <lineage>
        <taxon>Eukaryota</taxon>
        <taxon>Viridiplantae</taxon>
        <taxon>Streptophyta</taxon>
        <taxon>Embryophyta</taxon>
        <taxon>Tracheophyta</taxon>
        <taxon>Spermatophyta</taxon>
        <taxon>Magnoliopsida</taxon>
        <taxon>Liliopsida</taxon>
        <taxon>Poales</taxon>
        <taxon>Poaceae</taxon>
        <taxon>BOP clade</taxon>
        <taxon>Oryzoideae</taxon>
        <taxon>Oryzeae</taxon>
        <taxon>Oryzinae</taxon>
        <taxon>Oryza</taxon>
    </lineage>
</organism>